<gene>
    <name evidence="2" type="ORF">GA0074695_3911</name>
</gene>
<dbReference type="Pfam" id="PF08044">
    <property type="entry name" value="DUF1707"/>
    <property type="match status" value="1"/>
</dbReference>
<dbReference type="InterPro" id="IPR012551">
    <property type="entry name" value="DUF1707_SHOCT-like"/>
</dbReference>
<evidence type="ECO:0000313" key="3">
    <source>
        <dbReference type="Proteomes" id="UP000198242"/>
    </source>
</evidence>
<protein>
    <recommendedName>
        <fullName evidence="1">DUF1707 domain-containing protein</fullName>
    </recommendedName>
</protein>
<dbReference type="Proteomes" id="UP000198242">
    <property type="component" value="Chromosome I"/>
</dbReference>
<organism evidence="2 3">
    <name type="scientific">Micromonospora viridifaciens</name>
    <dbReference type="NCBI Taxonomy" id="1881"/>
    <lineage>
        <taxon>Bacteria</taxon>
        <taxon>Bacillati</taxon>
        <taxon>Actinomycetota</taxon>
        <taxon>Actinomycetes</taxon>
        <taxon>Micromonosporales</taxon>
        <taxon>Micromonosporaceae</taxon>
        <taxon>Micromonospora</taxon>
    </lineage>
</organism>
<feature type="domain" description="DUF1707" evidence="1">
    <location>
        <begin position="7"/>
        <end position="40"/>
    </location>
</feature>
<sequence>MAGLANRVGDQRRDQVAQQIETAYQAGQLDAREQAERVAASCGPLVVITPQAGDVEQLVERFP</sequence>
<name>A0A1C4Y6Q7_MICVI</name>
<evidence type="ECO:0000313" key="2">
    <source>
        <dbReference type="EMBL" id="SCF16417.1"/>
    </source>
</evidence>
<dbReference type="EMBL" id="LT607411">
    <property type="protein sequence ID" value="SCF16417.1"/>
    <property type="molecule type" value="Genomic_DNA"/>
</dbReference>
<accession>A0A1C4Y6Q7</accession>
<evidence type="ECO:0000259" key="1">
    <source>
        <dbReference type="Pfam" id="PF08044"/>
    </source>
</evidence>
<proteinExistence type="predicted"/>
<dbReference type="RefSeq" id="WP_157744520.1">
    <property type="nucleotide sequence ID" value="NZ_LT607411.1"/>
</dbReference>
<dbReference type="AlphaFoldDB" id="A0A1C4Y6Q7"/>
<reference evidence="3" key="1">
    <citation type="submission" date="2016-06" db="EMBL/GenBank/DDBJ databases">
        <authorList>
            <person name="Varghese N."/>
            <person name="Submissions Spin"/>
        </authorList>
    </citation>
    <scope>NUCLEOTIDE SEQUENCE [LARGE SCALE GENOMIC DNA]</scope>
    <source>
        <strain evidence="3">DSM 43909</strain>
    </source>
</reference>
<keyword evidence="3" id="KW-1185">Reference proteome</keyword>